<sequence>MKKHMLKFAIAIALTGSIAAGCSSQKSATTGMDSTGTNMSSGTSGGTGTTSTPDTTKRDTTKQTPEH</sequence>
<organism evidence="3 4">
    <name type="scientific">Mucilaginibacter straminoryzae</name>
    <dbReference type="NCBI Taxonomy" id="2932774"/>
    <lineage>
        <taxon>Bacteria</taxon>
        <taxon>Pseudomonadati</taxon>
        <taxon>Bacteroidota</taxon>
        <taxon>Sphingobacteriia</taxon>
        <taxon>Sphingobacteriales</taxon>
        <taxon>Sphingobacteriaceae</taxon>
        <taxon>Mucilaginibacter</taxon>
    </lineage>
</organism>
<accession>A0A9X1X287</accession>
<keyword evidence="2" id="KW-0732">Signal</keyword>
<feature type="chain" id="PRO_5040966066" description="Coproporphyrinogen III oxidase" evidence="2">
    <location>
        <begin position="20"/>
        <end position="67"/>
    </location>
</feature>
<gene>
    <name evidence="3" type="ORF">MUY27_08080</name>
</gene>
<evidence type="ECO:0000313" key="4">
    <source>
        <dbReference type="Proteomes" id="UP001139450"/>
    </source>
</evidence>
<protein>
    <recommendedName>
        <fullName evidence="5">Coproporphyrinogen III oxidase</fullName>
    </recommendedName>
</protein>
<evidence type="ECO:0008006" key="5">
    <source>
        <dbReference type="Google" id="ProtNLM"/>
    </source>
</evidence>
<evidence type="ECO:0000256" key="1">
    <source>
        <dbReference type="SAM" id="MobiDB-lite"/>
    </source>
</evidence>
<keyword evidence="4" id="KW-1185">Reference proteome</keyword>
<proteinExistence type="predicted"/>
<name>A0A9X1X287_9SPHI</name>
<feature type="signal peptide" evidence="2">
    <location>
        <begin position="1"/>
        <end position="19"/>
    </location>
</feature>
<evidence type="ECO:0000313" key="3">
    <source>
        <dbReference type="EMBL" id="MCJ8209663.1"/>
    </source>
</evidence>
<feature type="region of interest" description="Disordered" evidence="1">
    <location>
        <begin position="21"/>
        <end position="67"/>
    </location>
</feature>
<dbReference type="AlphaFoldDB" id="A0A9X1X287"/>
<comment type="caution">
    <text evidence="3">The sequence shown here is derived from an EMBL/GenBank/DDBJ whole genome shotgun (WGS) entry which is preliminary data.</text>
</comment>
<reference evidence="3" key="1">
    <citation type="submission" date="2022-04" db="EMBL/GenBank/DDBJ databases">
        <title>Mucilaginibacter sp. RS28 isolated from freshwater.</title>
        <authorList>
            <person name="Ko S.-R."/>
        </authorList>
    </citation>
    <scope>NUCLEOTIDE SEQUENCE</scope>
    <source>
        <strain evidence="3">RS28</strain>
    </source>
</reference>
<evidence type="ECO:0000256" key="2">
    <source>
        <dbReference type="SAM" id="SignalP"/>
    </source>
</evidence>
<dbReference type="Proteomes" id="UP001139450">
    <property type="component" value="Unassembled WGS sequence"/>
</dbReference>
<feature type="compositionally biased region" description="Low complexity" evidence="1">
    <location>
        <begin position="29"/>
        <end position="42"/>
    </location>
</feature>
<dbReference type="PROSITE" id="PS51257">
    <property type="entry name" value="PROKAR_LIPOPROTEIN"/>
    <property type="match status" value="1"/>
</dbReference>
<dbReference type="EMBL" id="JALJEJ010000003">
    <property type="protein sequence ID" value="MCJ8209663.1"/>
    <property type="molecule type" value="Genomic_DNA"/>
</dbReference>
<feature type="compositionally biased region" description="Basic and acidic residues" evidence="1">
    <location>
        <begin position="55"/>
        <end position="67"/>
    </location>
</feature>
<dbReference type="RefSeq" id="WP_245129496.1">
    <property type="nucleotide sequence ID" value="NZ_JALJEJ010000003.1"/>
</dbReference>